<dbReference type="EMBL" id="QJSP01000007">
    <property type="protein sequence ID" value="PYE16916.1"/>
    <property type="molecule type" value="Genomic_DNA"/>
</dbReference>
<feature type="DNA-binding region" description="H-T-H motif" evidence="2">
    <location>
        <begin position="17"/>
        <end position="36"/>
    </location>
</feature>
<feature type="region of interest" description="Disordered" evidence="3">
    <location>
        <begin position="136"/>
        <end position="158"/>
    </location>
</feature>
<dbReference type="InterPro" id="IPR001647">
    <property type="entry name" value="HTH_TetR"/>
</dbReference>
<comment type="caution">
    <text evidence="5">The sequence shown here is derived from an EMBL/GenBank/DDBJ whole genome shotgun (WGS) entry which is preliminary data.</text>
</comment>
<evidence type="ECO:0000259" key="4">
    <source>
        <dbReference type="PROSITE" id="PS50977"/>
    </source>
</evidence>
<dbReference type="InterPro" id="IPR009057">
    <property type="entry name" value="Homeodomain-like_sf"/>
</dbReference>
<dbReference type="RefSeq" id="WP_245937924.1">
    <property type="nucleotide sequence ID" value="NZ_QJSP01000007.1"/>
</dbReference>
<dbReference type="Gene3D" id="1.10.357.10">
    <property type="entry name" value="Tetracycline Repressor, domain 2"/>
    <property type="match status" value="1"/>
</dbReference>
<proteinExistence type="predicted"/>
<evidence type="ECO:0000256" key="3">
    <source>
        <dbReference type="SAM" id="MobiDB-lite"/>
    </source>
</evidence>
<evidence type="ECO:0000313" key="5">
    <source>
        <dbReference type="EMBL" id="PYE16916.1"/>
    </source>
</evidence>
<accession>A0A318RMG3</accession>
<keyword evidence="6" id="KW-1185">Reference proteome</keyword>
<dbReference type="GO" id="GO:0003677">
    <property type="term" value="F:DNA binding"/>
    <property type="evidence" value="ECO:0007669"/>
    <property type="project" value="UniProtKB-UniRule"/>
</dbReference>
<evidence type="ECO:0000313" key="6">
    <source>
        <dbReference type="Proteomes" id="UP000247591"/>
    </source>
</evidence>
<organism evidence="5 6">
    <name type="scientific">Williamsia limnetica</name>
    <dbReference type="NCBI Taxonomy" id="882452"/>
    <lineage>
        <taxon>Bacteria</taxon>
        <taxon>Bacillati</taxon>
        <taxon>Actinomycetota</taxon>
        <taxon>Actinomycetes</taxon>
        <taxon>Mycobacteriales</taxon>
        <taxon>Nocardiaceae</taxon>
        <taxon>Williamsia</taxon>
    </lineage>
</organism>
<dbReference type="AlphaFoldDB" id="A0A318RMG3"/>
<sequence length="158" mass="17563">MIDAAEQVFSEHGLDAAVDEMARVAGVVTRKLYRRFPTEDALISELVPHILSELFGTGHFGLSAPGGDGLAEVLFATGARQASHRGCISRLWNDDKTRLPKDEYRRMVHRLLADASAHRRIREDVTLTDIDSQWAKRANGGNNSRHHRQQLAAGSWPP</sequence>
<dbReference type="Proteomes" id="UP000247591">
    <property type="component" value="Unassembled WGS sequence"/>
</dbReference>
<evidence type="ECO:0000256" key="1">
    <source>
        <dbReference type="ARBA" id="ARBA00023125"/>
    </source>
</evidence>
<name>A0A318RMG3_WILLI</name>
<keyword evidence="1 2" id="KW-0238">DNA-binding</keyword>
<protein>
    <submittedName>
        <fullName evidence="5">TetR family transcriptional regulator</fullName>
    </submittedName>
</protein>
<evidence type="ECO:0000256" key="2">
    <source>
        <dbReference type="PROSITE-ProRule" id="PRU00335"/>
    </source>
</evidence>
<dbReference type="PRINTS" id="PR00455">
    <property type="entry name" value="HTHTETR"/>
</dbReference>
<dbReference type="PROSITE" id="PS50977">
    <property type="entry name" value="HTH_TETR_2"/>
    <property type="match status" value="1"/>
</dbReference>
<reference evidence="5 6" key="1">
    <citation type="submission" date="2018-06" db="EMBL/GenBank/DDBJ databases">
        <title>Genomic Encyclopedia of Type Strains, Phase IV (KMG-IV): sequencing the most valuable type-strain genomes for metagenomic binning, comparative biology and taxonomic classification.</title>
        <authorList>
            <person name="Goeker M."/>
        </authorList>
    </citation>
    <scope>NUCLEOTIDE SEQUENCE [LARGE SCALE GENOMIC DNA]</scope>
    <source>
        <strain evidence="5 6">DSM 45521</strain>
    </source>
</reference>
<dbReference type="SUPFAM" id="SSF46689">
    <property type="entry name" value="Homeodomain-like"/>
    <property type="match status" value="1"/>
</dbReference>
<gene>
    <name evidence="5" type="ORF">DFR67_107161</name>
</gene>
<dbReference type="Pfam" id="PF00440">
    <property type="entry name" value="TetR_N"/>
    <property type="match status" value="1"/>
</dbReference>
<feature type="domain" description="HTH tetR-type" evidence="4">
    <location>
        <begin position="1"/>
        <end position="54"/>
    </location>
</feature>